<accession>A0A4R6J0Q8</accession>
<comment type="caution">
    <text evidence="2">The sequence shown here is derived from an EMBL/GenBank/DDBJ whole genome shotgun (WGS) entry which is preliminary data.</text>
</comment>
<dbReference type="Pfam" id="PF13645">
    <property type="entry name" value="YkuD_2"/>
    <property type="match status" value="1"/>
</dbReference>
<dbReference type="Proteomes" id="UP000295741">
    <property type="component" value="Unassembled WGS sequence"/>
</dbReference>
<dbReference type="PANTHER" id="PTHR38477">
    <property type="entry name" value="HYPOTHETICAL EXPORTED PROTEIN"/>
    <property type="match status" value="1"/>
</dbReference>
<keyword evidence="1" id="KW-1133">Transmembrane helix</keyword>
<dbReference type="EMBL" id="SNWP01000010">
    <property type="protein sequence ID" value="TDO28733.1"/>
    <property type="molecule type" value="Genomic_DNA"/>
</dbReference>
<dbReference type="PANTHER" id="PTHR38477:SF1">
    <property type="entry name" value="MUREIN L,D-TRANSPEPTIDASE CATALYTIC DOMAIN FAMILY PROTEIN"/>
    <property type="match status" value="1"/>
</dbReference>
<gene>
    <name evidence="2" type="ORF">BC659_0813</name>
</gene>
<sequence length="247" mass="28268">MSTNNPNGPASLGFVMIKKEKLSREKISISRLKKKFVFIFDHPDVRMENTKNFILYKNNFMRYWLSILFLLPQFIGSAQSLFGSLQEQIELFTKRQSMSTQVCFLLDLSIHNGKKRFFVYDIQKDSILQSGLVTHGDCGERYLSTVRYSNQPGSQCSSAGRYRVGASYKGIFGKSYRLHGLDSSNNHALKRALVIHSHTCIPETEIYPDQICNSQGCTTVSPSFLKTLSSFIDRSKKPILLWVLDRR</sequence>
<evidence type="ECO:0000313" key="2">
    <source>
        <dbReference type="EMBL" id="TDO28733.1"/>
    </source>
</evidence>
<keyword evidence="1" id="KW-0812">Transmembrane</keyword>
<evidence type="ECO:0000313" key="3">
    <source>
        <dbReference type="Proteomes" id="UP000295741"/>
    </source>
</evidence>
<keyword evidence="1" id="KW-0472">Membrane</keyword>
<reference evidence="2 3" key="1">
    <citation type="submission" date="2019-03" db="EMBL/GenBank/DDBJ databases">
        <title>Genomic Encyclopedia of Archaeal and Bacterial Type Strains, Phase II (KMG-II): from individual species to whole genera.</title>
        <authorList>
            <person name="Goeker M."/>
        </authorList>
    </citation>
    <scope>NUCLEOTIDE SEQUENCE [LARGE SCALE GENOMIC DNA]</scope>
    <source>
        <strain evidence="2 3">DSM 28323</strain>
    </source>
</reference>
<dbReference type="InterPro" id="IPR032676">
    <property type="entry name" value="YkuD_2"/>
</dbReference>
<feature type="transmembrane region" description="Helical" evidence="1">
    <location>
        <begin position="63"/>
        <end position="85"/>
    </location>
</feature>
<protein>
    <submittedName>
        <fullName evidence="2">L,D-transpeptidase-like protein</fullName>
    </submittedName>
</protein>
<proteinExistence type="predicted"/>
<name>A0A4R6J0Q8_9BACT</name>
<organism evidence="2 3">
    <name type="scientific">Sediminibacterium goheungense</name>
    <dbReference type="NCBI Taxonomy" id="1086393"/>
    <lineage>
        <taxon>Bacteria</taxon>
        <taxon>Pseudomonadati</taxon>
        <taxon>Bacteroidota</taxon>
        <taxon>Chitinophagia</taxon>
        <taxon>Chitinophagales</taxon>
        <taxon>Chitinophagaceae</taxon>
        <taxon>Sediminibacterium</taxon>
    </lineage>
</organism>
<dbReference type="OrthoDB" id="1247236at2"/>
<dbReference type="AlphaFoldDB" id="A0A4R6J0Q8"/>
<evidence type="ECO:0000256" key="1">
    <source>
        <dbReference type="SAM" id="Phobius"/>
    </source>
</evidence>
<keyword evidence="3" id="KW-1185">Reference proteome</keyword>